<organism evidence="7 8">
    <name type="scientific">Flavobacterium beibuense</name>
    <dbReference type="NCBI Taxonomy" id="657326"/>
    <lineage>
        <taxon>Bacteria</taxon>
        <taxon>Pseudomonadati</taxon>
        <taxon>Bacteroidota</taxon>
        <taxon>Flavobacteriia</taxon>
        <taxon>Flavobacteriales</taxon>
        <taxon>Flavobacteriaceae</taxon>
        <taxon>Flavobacterium</taxon>
    </lineage>
</organism>
<keyword evidence="8" id="KW-1185">Reference proteome</keyword>
<dbReference type="Proteomes" id="UP000289775">
    <property type="component" value="Unassembled WGS sequence"/>
</dbReference>
<sequence length="323" mass="37061">MTIQQLKYITALDEHRNFVKAAEECMVTQPGLTIQLKNLEEEIGVKIFDRTKVPLKPTKAGKEIISRAKKILREVEGIREFVIYEKNQLEGECTIGVISTLSPYLVPQFIKKMKEVAPKMHFTIKELPTGLLINDALTGDIDIALMATPTGANGLKEYPVFYEPFVAYLHEGHKMRGAEYYELQPQDKPQLLLLEHEYCYNAQLLDICQLTKGADKHDGFTYDISSIETLKNLVKANLGFAILPLLSVINEEESPMYKEFKDPKPVREISLVVAETFSRKLLLQKISETIYACLPESMKQDFKYKKIQWNDSPYFIESVKRFL</sequence>
<dbReference type="FunFam" id="1.10.10.10:FF:000001">
    <property type="entry name" value="LysR family transcriptional regulator"/>
    <property type="match status" value="1"/>
</dbReference>
<comment type="caution">
    <text evidence="7">The sequence shown here is derived from an EMBL/GenBank/DDBJ whole genome shotgun (WGS) entry which is preliminary data.</text>
</comment>
<dbReference type="PROSITE" id="PS50931">
    <property type="entry name" value="HTH_LYSR"/>
    <property type="match status" value="1"/>
</dbReference>
<evidence type="ECO:0000313" key="7">
    <source>
        <dbReference type="EMBL" id="RYJ42482.1"/>
    </source>
</evidence>
<dbReference type="OrthoDB" id="9803735at2"/>
<dbReference type="GO" id="GO:0003700">
    <property type="term" value="F:DNA-binding transcription factor activity"/>
    <property type="evidence" value="ECO:0007669"/>
    <property type="project" value="InterPro"/>
</dbReference>
<name>A0A444W9Q0_9FLAO</name>
<dbReference type="InterPro" id="IPR036388">
    <property type="entry name" value="WH-like_DNA-bd_sf"/>
</dbReference>
<dbReference type="InterPro" id="IPR000847">
    <property type="entry name" value="LysR_HTH_N"/>
</dbReference>
<keyword evidence="2" id="KW-0805">Transcription regulation</keyword>
<dbReference type="PANTHER" id="PTHR30346">
    <property type="entry name" value="TRANSCRIPTIONAL DUAL REGULATOR HCAR-RELATED"/>
    <property type="match status" value="1"/>
</dbReference>
<protein>
    <submittedName>
        <fullName evidence="7">Transcriptional regulator, LysR family</fullName>
    </submittedName>
</protein>
<dbReference type="AlphaFoldDB" id="A0A444W9Q0"/>
<comment type="similarity">
    <text evidence="1">Belongs to the LysR transcriptional regulatory family.</text>
</comment>
<dbReference type="CDD" id="cd08411">
    <property type="entry name" value="PBP2_OxyR"/>
    <property type="match status" value="1"/>
</dbReference>
<evidence type="ECO:0000313" key="8">
    <source>
        <dbReference type="Proteomes" id="UP000289775"/>
    </source>
</evidence>
<dbReference type="EMBL" id="JUIW01000007">
    <property type="protein sequence ID" value="RYJ42482.1"/>
    <property type="molecule type" value="Genomic_DNA"/>
</dbReference>
<evidence type="ECO:0000259" key="6">
    <source>
        <dbReference type="PROSITE" id="PS50931"/>
    </source>
</evidence>
<feature type="domain" description="HTH lysR-type" evidence="6">
    <location>
        <begin position="1"/>
        <end position="58"/>
    </location>
</feature>
<evidence type="ECO:0000256" key="1">
    <source>
        <dbReference type="ARBA" id="ARBA00009437"/>
    </source>
</evidence>
<dbReference type="RefSeq" id="WP_129751380.1">
    <property type="nucleotide sequence ID" value="NZ_JUIW01000007.1"/>
</dbReference>
<dbReference type="Pfam" id="PF00126">
    <property type="entry name" value="HTH_1"/>
    <property type="match status" value="1"/>
</dbReference>
<gene>
    <name evidence="7" type="ORF">NU09_2268</name>
</gene>
<reference evidence="7 8" key="1">
    <citation type="submission" date="2014-12" db="EMBL/GenBank/DDBJ databases">
        <title>Genome sequence of Flavobacterium beibuense RSKm HC5.</title>
        <authorList>
            <person name="Kim J.F."/>
            <person name="Song J.Y."/>
            <person name="Kwak M.-J."/>
            <person name="Lee S.-W."/>
        </authorList>
    </citation>
    <scope>NUCLEOTIDE SEQUENCE [LARGE SCALE GENOMIC DNA]</scope>
    <source>
        <strain evidence="7 8">RSKm HC5</strain>
    </source>
</reference>
<dbReference type="InterPro" id="IPR036390">
    <property type="entry name" value="WH_DNA-bd_sf"/>
</dbReference>
<dbReference type="InterPro" id="IPR005119">
    <property type="entry name" value="LysR_subst-bd"/>
</dbReference>
<dbReference type="SUPFAM" id="SSF46785">
    <property type="entry name" value="Winged helix' DNA-binding domain"/>
    <property type="match status" value="1"/>
</dbReference>
<proteinExistence type="inferred from homology"/>
<evidence type="ECO:0000256" key="3">
    <source>
        <dbReference type="ARBA" id="ARBA00023125"/>
    </source>
</evidence>
<keyword evidence="3" id="KW-0238">DNA-binding</keyword>
<dbReference type="GO" id="GO:0003677">
    <property type="term" value="F:DNA binding"/>
    <property type="evidence" value="ECO:0007669"/>
    <property type="project" value="UniProtKB-KW"/>
</dbReference>
<dbReference type="GO" id="GO:0032993">
    <property type="term" value="C:protein-DNA complex"/>
    <property type="evidence" value="ECO:0007669"/>
    <property type="project" value="TreeGrafter"/>
</dbReference>
<dbReference type="SUPFAM" id="SSF53850">
    <property type="entry name" value="Periplasmic binding protein-like II"/>
    <property type="match status" value="1"/>
</dbReference>
<dbReference type="Pfam" id="PF03466">
    <property type="entry name" value="LysR_substrate"/>
    <property type="match status" value="1"/>
</dbReference>
<evidence type="ECO:0000256" key="5">
    <source>
        <dbReference type="ARBA" id="ARBA00023163"/>
    </source>
</evidence>
<keyword evidence="4" id="KW-0010">Activator</keyword>
<keyword evidence="5" id="KW-0804">Transcription</keyword>
<dbReference type="PRINTS" id="PR00039">
    <property type="entry name" value="HTHLYSR"/>
</dbReference>
<dbReference type="PANTHER" id="PTHR30346:SF26">
    <property type="entry name" value="HYDROGEN PEROXIDE-INDUCIBLE GENES ACTIVATOR"/>
    <property type="match status" value="1"/>
</dbReference>
<accession>A0A444W9Q0</accession>
<evidence type="ECO:0000256" key="4">
    <source>
        <dbReference type="ARBA" id="ARBA00023159"/>
    </source>
</evidence>
<evidence type="ECO:0000256" key="2">
    <source>
        <dbReference type="ARBA" id="ARBA00023015"/>
    </source>
</evidence>
<dbReference type="Gene3D" id="1.10.10.10">
    <property type="entry name" value="Winged helix-like DNA-binding domain superfamily/Winged helix DNA-binding domain"/>
    <property type="match status" value="1"/>
</dbReference>
<dbReference type="Gene3D" id="3.40.190.10">
    <property type="entry name" value="Periplasmic binding protein-like II"/>
    <property type="match status" value="2"/>
</dbReference>